<dbReference type="AlphaFoldDB" id="A0A829MD68"/>
<evidence type="ECO:0000313" key="4">
    <source>
        <dbReference type="Proteomes" id="UP000018502"/>
    </source>
</evidence>
<feature type="domain" description="HNH nuclease" evidence="2">
    <location>
        <begin position="53"/>
        <end position="87"/>
    </location>
</feature>
<dbReference type="Gene3D" id="3.90.75.20">
    <property type="match status" value="1"/>
</dbReference>
<dbReference type="Pfam" id="PF13392">
    <property type="entry name" value="HNH_3"/>
    <property type="match status" value="1"/>
</dbReference>
<evidence type="ECO:0000313" key="3">
    <source>
        <dbReference type="EMBL" id="ESV64104.1"/>
    </source>
</evidence>
<dbReference type="InterPro" id="IPR044925">
    <property type="entry name" value="His-Me_finger_sf"/>
</dbReference>
<proteinExistence type="predicted"/>
<evidence type="ECO:0000259" key="2">
    <source>
        <dbReference type="Pfam" id="PF13392"/>
    </source>
</evidence>
<accession>A0A829MD68</accession>
<dbReference type="GO" id="GO:0016788">
    <property type="term" value="F:hydrolase activity, acting on ester bonds"/>
    <property type="evidence" value="ECO:0007669"/>
    <property type="project" value="InterPro"/>
</dbReference>
<gene>
    <name evidence="3" type="ORF">L833_1488</name>
</gene>
<protein>
    <submittedName>
        <fullName evidence="3">NUMOD4 motif family protein</fullName>
    </submittedName>
</protein>
<dbReference type="EMBL" id="AYTF01000001">
    <property type="protein sequence ID" value="ESV64104.1"/>
    <property type="molecule type" value="Genomic_DNA"/>
</dbReference>
<organism evidence="3 4">
    <name type="scientific">Mycobacteroides abscessus MAB_091912_2446</name>
    <dbReference type="NCBI Taxonomy" id="1335414"/>
    <lineage>
        <taxon>Bacteria</taxon>
        <taxon>Bacillati</taxon>
        <taxon>Actinomycetota</taxon>
        <taxon>Actinomycetes</taxon>
        <taxon>Mycobacteriales</taxon>
        <taxon>Mycobacteriaceae</taxon>
        <taxon>Mycobacteroides</taxon>
        <taxon>Mycobacteroides abscessus</taxon>
    </lineage>
</organism>
<dbReference type="InterPro" id="IPR003615">
    <property type="entry name" value="HNH_nuc"/>
</dbReference>
<dbReference type="InterPro" id="IPR010902">
    <property type="entry name" value="NUMOD4"/>
</dbReference>
<comment type="caution">
    <text evidence="3">The sequence shown here is derived from an EMBL/GenBank/DDBJ whole genome shotgun (WGS) entry which is preliminary data.</text>
</comment>
<name>A0A829MD68_9MYCO</name>
<dbReference type="SUPFAM" id="SSF54060">
    <property type="entry name" value="His-Me finger endonucleases"/>
    <property type="match status" value="1"/>
</dbReference>
<evidence type="ECO:0000259" key="1">
    <source>
        <dbReference type="Pfam" id="PF07463"/>
    </source>
</evidence>
<dbReference type="Pfam" id="PF07463">
    <property type="entry name" value="NUMOD4"/>
    <property type="match status" value="1"/>
</dbReference>
<sequence length="88" mass="10168">MEEEVWRFVPGHWRYFVSSQGQVYSFRTKRILKPDVVSGRYPRVDLDGKQTVKVHHLVAAAFLGPRPEGALVLHRDDDATNNTLDNIY</sequence>
<feature type="domain" description="NUMOD4" evidence="1">
    <location>
        <begin position="4"/>
        <end position="46"/>
    </location>
</feature>
<reference evidence="3 4" key="1">
    <citation type="journal article" date="2014" name="Emerg. Infect. Dis.">
        <title>High-level Relatedness among Mycobacterium abscessus subsp. massiliense Strains from Widely Separated Outbreaks.</title>
        <authorList>
            <person name="Tettelin H."/>
            <person name="Davidson R.M."/>
            <person name="Agrawal S."/>
            <person name="Aitken M.L."/>
            <person name="Shallom S."/>
            <person name="Hasan N.A."/>
            <person name="Strong M."/>
            <person name="Nogueira de Moura V.C."/>
            <person name="De Groote M.A."/>
            <person name="Duarte R.S."/>
            <person name="Hine E."/>
            <person name="Parankush S."/>
            <person name="Su Q."/>
            <person name="Daugherty S.C."/>
            <person name="Fraser C.M."/>
            <person name="Brown-Elliott B.A."/>
            <person name="Wallace R.J.Jr."/>
            <person name="Holland S.M."/>
            <person name="Sampaio E.P."/>
            <person name="Olivier K.N."/>
            <person name="Jackson M."/>
            <person name="Zelazny A.M."/>
        </authorList>
    </citation>
    <scope>NUCLEOTIDE SEQUENCE [LARGE SCALE GENOMIC DNA]</scope>
    <source>
        <strain evidence="3 4">MAB_091912_2446</strain>
    </source>
</reference>
<dbReference type="Proteomes" id="UP000018502">
    <property type="component" value="Unassembled WGS sequence"/>
</dbReference>